<dbReference type="InterPro" id="IPR029787">
    <property type="entry name" value="Nucleotide_cyclase"/>
</dbReference>
<dbReference type="InterPro" id="IPR052163">
    <property type="entry name" value="DGC-Regulatory_Protein"/>
</dbReference>
<protein>
    <submittedName>
        <fullName evidence="3">GGDEF domain-containing protein</fullName>
        <ecNumber evidence="3">2.7.7.65</ecNumber>
    </submittedName>
</protein>
<dbReference type="RefSeq" id="WP_322468105.1">
    <property type="nucleotide sequence ID" value="NZ_JAXOJX010000081.1"/>
</dbReference>
<dbReference type="PROSITE" id="PS50887">
    <property type="entry name" value="GGDEF"/>
    <property type="match status" value="1"/>
</dbReference>
<dbReference type="EMBL" id="JAXOJX010000081">
    <property type="protein sequence ID" value="MDZ5460748.1"/>
    <property type="molecule type" value="Genomic_DNA"/>
</dbReference>
<dbReference type="PANTHER" id="PTHR46663">
    <property type="entry name" value="DIGUANYLATE CYCLASE DGCT-RELATED"/>
    <property type="match status" value="1"/>
</dbReference>
<gene>
    <name evidence="3" type="ORF">SM757_29655</name>
</gene>
<evidence type="ECO:0000313" key="4">
    <source>
        <dbReference type="Proteomes" id="UP001293718"/>
    </source>
</evidence>
<dbReference type="NCBIfam" id="TIGR00254">
    <property type="entry name" value="GGDEF"/>
    <property type="match status" value="1"/>
</dbReference>
<dbReference type="CDD" id="cd01949">
    <property type="entry name" value="GGDEF"/>
    <property type="match status" value="1"/>
</dbReference>
<dbReference type="Pfam" id="PF00990">
    <property type="entry name" value="GGDEF"/>
    <property type="match status" value="1"/>
</dbReference>
<evidence type="ECO:0000313" key="3">
    <source>
        <dbReference type="EMBL" id="MDZ5460748.1"/>
    </source>
</evidence>
<organism evidence="3 4">
    <name type="scientific">Azohydromonas lata</name>
    <dbReference type="NCBI Taxonomy" id="45677"/>
    <lineage>
        <taxon>Bacteria</taxon>
        <taxon>Pseudomonadati</taxon>
        <taxon>Pseudomonadota</taxon>
        <taxon>Betaproteobacteria</taxon>
        <taxon>Burkholderiales</taxon>
        <taxon>Sphaerotilaceae</taxon>
        <taxon>Azohydromonas</taxon>
    </lineage>
</organism>
<keyword evidence="1" id="KW-0812">Transmembrane</keyword>
<reference evidence="3 4" key="1">
    <citation type="submission" date="2023-11" db="EMBL/GenBank/DDBJ databases">
        <title>Draft genome of Azohydromonas lata strain H1 (DSM1123), a polyhydroxyalkanoate producer.</title>
        <authorList>
            <person name="Traversa D."/>
            <person name="D'Addabbo P."/>
            <person name="Pazzani C."/>
            <person name="Manzari C."/>
            <person name="Chiara M."/>
            <person name="Scrascia M."/>
        </authorList>
    </citation>
    <scope>NUCLEOTIDE SEQUENCE [LARGE SCALE GENOMIC DNA]</scope>
    <source>
        <strain evidence="3 4">H1</strain>
    </source>
</reference>
<evidence type="ECO:0000256" key="1">
    <source>
        <dbReference type="SAM" id="Phobius"/>
    </source>
</evidence>
<keyword evidence="1" id="KW-0472">Membrane</keyword>
<comment type="caution">
    <text evidence="3">The sequence shown here is derived from an EMBL/GenBank/DDBJ whole genome shotgun (WGS) entry which is preliminary data.</text>
</comment>
<dbReference type="EC" id="2.7.7.65" evidence="3"/>
<evidence type="ECO:0000259" key="2">
    <source>
        <dbReference type="PROSITE" id="PS50887"/>
    </source>
</evidence>
<keyword evidence="3" id="KW-0548">Nucleotidyltransferase</keyword>
<dbReference type="SUPFAM" id="SSF55073">
    <property type="entry name" value="Nucleotide cyclase"/>
    <property type="match status" value="1"/>
</dbReference>
<keyword evidence="4" id="KW-1185">Reference proteome</keyword>
<dbReference type="SMART" id="SM00267">
    <property type="entry name" value="GGDEF"/>
    <property type="match status" value="1"/>
</dbReference>
<dbReference type="InterPro" id="IPR043128">
    <property type="entry name" value="Rev_trsase/Diguanyl_cyclase"/>
</dbReference>
<proteinExistence type="predicted"/>
<dbReference type="Proteomes" id="UP001293718">
    <property type="component" value="Unassembled WGS sequence"/>
</dbReference>
<accession>A0ABU5IPB7</accession>
<feature type="transmembrane region" description="Helical" evidence="1">
    <location>
        <begin position="63"/>
        <end position="83"/>
    </location>
</feature>
<dbReference type="InterPro" id="IPR000160">
    <property type="entry name" value="GGDEF_dom"/>
</dbReference>
<feature type="transmembrane region" description="Helical" evidence="1">
    <location>
        <begin position="35"/>
        <end position="57"/>
    </location>
</feature>
<dbReference type="Gene3D" id="3.30.70.270">
    <property type="match status" value="1"/>
</dbReference>
<name>A0ABU5IPB7_9BURK</name>
<keyword evidence="3" id="KW-0808">Transferase</keyword>
<feature type="domain" description="GGDEF" evidence="2">
    <location>
        <begin position="134"/>
        <end position="268"/>
    </location>
</feature>
<sequence length="279" mass="28567">MATLFSSHPATAIAALAEEAAAGGVLRRFERLQRVGMLGFIVLLLVLAVALLAALQGAHAQQLMQVVLVATPALAGAGAMWLLRRTRALVQAGLQAQAALAQASLRDPLTGAYNRRALDFKLDALLRQARERHQPLAVLALDLDGFKAVNDGHGHAAGDAALREVVARLHAAVGEADLVARTGGDEFVIALQPGTDEAAAQAVGRRLMQALAEPVALPGGSAARLGVSVGVALCPREGAVARALLEAADAACCAAKRGGKNRVEVAGLAGVGRCGGHRP</sequence>
<keyword evidence="1" id="KW-1133">Transmembrane helix</keyword>
<dbReference type="GO" id="GO:0052621">
    <property type="term" value="F:diguanylate cyclase activity"/>
    <property type="evidence" value="ECO:0007669"/>
    <property type="project" value="UniProtKB-EC"/>
</dbReference>
<dbReference type="PANTHER" id="PTHR46663:SF2">
    <property type="entry name" value="GGDEF DOMAIN-CONTAINING PROTEIN"/>
    <property type="match status" value="1"/>
</dbReference>